<dbReference type="GO" id="GO:0005524">
    <property type="term" value="F:ATP binding"/>
    <property type="evidence" value="ECO:0007669"/>
    <property type="project" value="UniProtKB-KW"/>
</dbReference>
<dbReference type="SMART" id="SM00220">
    <property type="entry name" value="S_TKc"/>
    <property type="match status" value="1"/>
</dbReference>
<evidence type="ECO:0000256" key="5">
    <source>
        <dbReference type="ARBA" id="ARBA00022777"/>
    </source>
</evidence>
<keyword evidence="3" id="KW-0808">Transferase</keyword>
<evidence type="ECO:0000313" key="9">
    <source>
        <dbReference type="EMBL" id="SFU10291.1"/>
    </source>
</evidence>
<dbReference type="GO" id="GO:0004674">
    <property type="term" value="F:protein serine/threonine kinase activity"/>
    <property type="evidence" value="ECO:0007669"/>
    <property type="project" value="UniProtKB-KW"/>
</dbReference>
<dbReference type="InterPro" id="IPR003961">
    <property type="entry name" value="FN3_dom"/>
</dbReference>
<dbReference type="SUPFAM" id="SSF56112">
    <property type="entry name" value="Protein kinase-like (PK-like)"/>
    <property type="match status" value="1"/>
</dbReference>
<dbReference type="EC" id="2.7.11.1" evidence="1"/>
<dbReference type="PANTHER" id="PTHR43289:SF6">
    <property type="entry name" value="SERINE_THREONINE-PROTEIN KINASE NEKL-3"/>
    <property type="match status" value="1"/>
</dbReference>
<evidence type="ECO:0000256" key="3">
    <source>
        <dbReference type="ARBA" id="ARBA00022679"/>
    </source>
</evidence>
<dbReference type="OrthoDB" id="9762169at2"/>
<dbReference type="AlphaFoldDB" id="A0A1I7DEY0"/>
<feature type="region of interest" description="Disordered" evidence="7">
    <location>
        <begin position="299"/>
        <end position="341"/>
    </location>
</feature>
<keyword evidence="2 9" id="KW-0723">Serine/threonine-protein kinase</keyword>
<dbReference type="InterPro" id="IPR000719">
    <property type="entry name" value="Prot_kinase_dom"/>
</dbReference>
<dbReference type="STRING" id="1296565.SAMN05660657_05708"/>
<keyword evidence="6" id="KW-0067">ATP-binding</keyword>
<sequence>MELTPGSVFAGYRVIRQLGSGGMGAVYLVQHPRLPRQDAMKVIHAHLSGDPAFAARFEREAELACSLDHPALVRVHDRGREQGRLWLTMQYVDGPDAEQVLRREGTMAPVRVLRILEAVAGGLDHAHAMGLVHRDVKPANILLSPGGTGGERALLGDFGIAQASGATRLTDTGSLPASLPYAAPEQLLGGPITAAVDVYALGCTVYELLTGRRLFDQDSSLALMGAVLAGPRHEAWDVLPPGRPALRAALQRAVATNPEDRPPSCTALAEAVRSAIAPVPTTVVPAGVPAGPHSPPPAPWPLLPVPTAPSSWPPQQAAALPPPPWNPPGQADGGGSHGSGNGRRRRWPWLLGALLLLAAVATAGLLFVSPWGVGSPQGVRVDVQSGGVEVRWEPVAGADAYEVHRDGVLVGRAEGTTYLDSEVGSGTRVTYSVAAVAEDGERSDLATSETVVSALHPAADLAAEVGMTGVTLTWAAVDNAEHYEVRRDDEVLETRTAGTSFLDEGPPPGTHDYSVVAVDADGQARSSSVSVVLDVSPWLGAAELAEAFRDLLPDAPGPGGWGDATCGTGEPLSTSPAVAVVSCALPSGIYVDFLQYPDQAALDRRIAQLDALTDPAAPRTTDRGGWYRQSPEGNQVAWEAWGLTEPGRELMELYIDWDGHTVADLDAAWYYAAPW</sequence>
<dbReference type="Proteomes" id="UP000199546">
    <property type="component" value="Unassembled WGS sequence"/>
</dbReference>
<evidence type="ECO:0000256" key="4">
    <source>
        <dbReference type="ARBA" id="ARBA00022741"/>
    </source>
</evidence>
<dbReference type="Gene3D" id="1.10.510.10">
    <property type="entry name" value="Transferase(Phosphotransferase) domain 1"/>
    <property type="match status" value="1"/>
</dbReference>
<feature type="compositionally biased region" description="Gly residues" evidence="7">
    <location>
        <begin position="331"/>
        <end position="341"/>
    </location>
</feature>
<accession>A0A1I7DEY0</accession>
<keyword evidence="10" id="KW-1185">Reference proteome</keyword>
<organism evidence="9 10">
    <name type="scientific">Geodermatophilus amargosae</name>
    <dbReference type="NCBI Taxonomy" id="1296565"/>
    <lineage>
        <taxon>Bacteria</taxon>
        <taxon>Bacillati</taxon>
        <taxon>Actinomycetota</taxon>
        <taxon>Actinomycetes</taxon>
        <taxon>Geodermatophilales</taxon>
        <taxon>Geodermatophilaceae</taxon>
        <taxon>Geodermatophilus</taxon>
    </lineage>
</organism>
<dbReference type="InterPro" id="IPR008271">
    <property type="entry name" value="Ser/Thr_kinase_AS"/>
</dbReference>
<evidence type="ECO:0000256" key="6">
    <source>
        <dbReference type="ARBA" id="ARBA00022840"/>
    </source>
</evidence>
<dbReference type="Pfam" id="PF00069">
    <property type="entry name" value="Pkinase"/>
    <property type="match status" value="1"/>
</dbReference>
<dbReference type="InterPro" id="IPR011009">
    <property type="entry name" value="Kinase-like_dom_sf"/>
</dbReference>
<feature type="domain" description="Protein kinase" evidence="8">
    <location>
        <begin position="12"/>
        <end position="276"/>
    </location>
</feature>
<gene>
    <name evidence="9" type="ORF">SAMN05660657_05708</name>
</gene>
<reference evidence="10" key="1">
    <citation type="submission" date="2016-10" db="EMBL/GenBank/DDBJ databases">
        <authorList>
            <person name="Varghese N."/>
            <person name="Submissions S."/>
        </authorList>
    </citation>
    <scope>NUCLEOTIDE SEQUENCE [LARGE SCALE GENOMIC DNA]</scope>
    <source>
        <strain evidence="10">DSM 46136</strain>
    </source>
</reference>
<keyword evidence="4" id="KW-0547">Nucleotide-binding</keyword>
<dbReference type="PROSITE" id="PS00108">
    <property type="entry name" value="PROTEIN_KINASE_ST"/>
    <property type="match status" value="1"/>
</dbReference>
<dbReference type="PANTHER" id="PTHR43289">
    <property type="entry name" value="MITOGEN-ACTIVATED PROTEIN KINASE KINASE KINASE 20-RELATED"/>
    <property type="match status" value="1"/>
</dbReference>
<dbReference type="Gene3D" id="2.60.40.10">
    <property type="entry name" value="Immunoglobulins"/>
    <property type="match status" value="2"/>
</dbReference>
<evidence type="ECO:0000256" key="1">
    <source>
        <dbReference type="ARBA" id="ARBA00012513"/>
    </source>
</evidence>
<proteinExistence type="predicted"/>
<dbReference type="CDD" id="cd14014">
    <property type="entry name" value="STKc_PknB_like"/>
    <property type="match status" value="1"/>
</dbReference>
<evidence type="ECO:0000256" key="2">
    <source>
        <dbReference type="ARBA" id="ARBA00022527"/>
    </source>
</evidence>
<evidence type="ECO:0000313" key="10">
    <source>
        <dbReference type="Proteomes" id="UP000199546"/>
    </source>
</evidence>
<dbReference type="EMBL" id="FPBA01000055">
    <property type="protein sequence ID" value="SFU10291.1"/>
    <property type="molecule type" value="Genomic_DNA"/>
</dbReference>
<keyword evidence="5 9" id="KW-0418">Kinase</keyword>
<dbReference type="GO" id="GO:0005975">
    <property type="term" value="P:carbohydrate metabolic process"/>
    <property type="evidence" value="ECO:0007669"/>
    <property type="project" value="UniProtKB-ARBA"/>
</dbReference>
<evidence type="ECO:0000259" key="8">
    <source>
        <dbReference type="PROSITE" id="PS50011"/>
    </source>
</evidence>
<dbReference type="PROSITE" id="PS50011">
    <property type="entry name" value="PROTEIN_KINASE_DOM"/>
    <property type="match status" value="1"/>
</dbReference>
<protein>
    <recommendedName>
        <fullName evidence="1">non-specific serine/threonine protein kinase</fullName>
        <ecNumber evidence="1">2.7.11.1</ecNumber>
    </recommendedName>
</protein>
<dbReference type="InterPro" id="IPR013783">
    <property type="entry name" value="Ig-like_fold"/>
</dbReference>
<dbReference type="RefSeq" id="WP_093585301.1">
    <property type="nucleotide sequence ID" value="NZ_FPBA01000055.1"/>
</dbReference>
<dbReference type="Gene3D" id="3.30.200.20">
    <property type="entry name" value="Phosphorylase Kinase, domain 1"/>
    <property type="match status" value="1"/>
</dbReference>
<dbReference type="SMART" id="SM00060">
    <property type="entry name" value="FN3"/>
    <property type="match status" value="2"/>
</dbReference>
<evidence type="ECO:0000256" key="7">
    <source>
        <dbReference type="SAM" id="MobiDB-lite"/>
    </source>
</evidence>
<feature type="compositionally biased region" description="Low complexity" evidence="7">
    <location>
        <begin position="308"/>
        <end position="319"/>
    </location>
</feature>
<name>A0A1I7DEY0_9ACTN</name>